<evidence type="ECO:0000256" key="3">
    <source>
        <dbReference type="PROSITE-ProRule" id="PRU01106"/>
    </source>
</evidence>
<dbReference type="InterPro" id="IPR040170">
    <property type="entry name" value="Cytosol_ACT"/>
</dbReference>
<dbReference type="InterPro" id="IPR029069">
    <property type="entry name" value="HotDog_dom_sf"/>
</dbReference>
<proteinExistence type="inferred from homology"/>
<name>A0A0K6GVZ2_9NEIS</name>
<evidence type="ECO:0000313" key="6">
    <source>
        <dbReference type="Proteomes" id="UP000243535"/>
    </source>
</evidence>
<accession>A0A0K6GVZ2</accession>
<dbReference type="PROSITE" id="PS51770">
    <property type="entry name" value="HOTDOG_ACOT"/>
    <property type="match status" value="1"/>
</dbReference>
<keyword evidence="6" id="KW-1185">Reference proteome</keyword>
<dbReference type="InterPro" id="IPR033120">
    <property type="entry name" value="HOTDOG_ACOT"/>
</dbReference>
<evidence type="ECO:0000313" key="5">
    <source>
        <dbReference type="EMBL" id="CUA82673.1"/>
    </source>
</evidence>
<dbReference type="SUPFAM" id="SSF54637">
    <property type="entry name" value="Thioesterase/thiol ester dehydrase-isomerase"/>
    <property type="match status" value="1"/>
</dbReference>
<dbReference type="InterPro" id="IPR006683">
    <property type="entry name" value="Thioestr_dom"/>
</dbReference>
<evidence type="ECO:0000256" key="2">
    <source>
        <dbReference type="ARBA" id="ARBA00022801"/>
    </source>
</evidence>
<sequence length="127" mass="14129">MDHHAQRVPALRVRALPKSTNAYGRVQAGWLLEQIDLAGSLEAERLSRGPVATVAVNAFQFNAPILLGDVVNLYVDRLRVGQKSVTLKIEVESERMEGECVRITEVIVTFVAIDAEGRSRFLEDKNQ</sequence>
<dbReference type="Pfam" id="PF03061">
    <property type="entry name" value="4HBT"/>
    <property type="match status" value="1"/>
</dbReference>
<protein>
    <submittedName>
        <fullName evidence="5">Acyl-CoA hydrolase</fullName>
    </submittedName>
</protein>
<dbReference type="RefSeq" id="WP_055433694.1">
    <property type="nucleotide sequence ID" value="NZ_CYHA01000002.1"/>
</dbReference>
<keyword evidence="2 3" id="KW-0378">Hydrolase</keyword>
<dbReference type="GO" id="GO:0005829">
    <property type="term" value="C:cytosol"/>
    <property type="evidence" value="ECO:0007669"/>
    <property type="project" value="TreeGrafter"/>
</dbReference>
<reference evidence="6" key="1">
    <citation type="submission" date="2015-08" db="EMBL/GenBank/DDBJ databases">
        <authorList>
            <person name="Varghese N."/>
        </authorList>
    </citation>
    <scope>NUCLEOTIDE SEQUENCE [LARGE SCALE GENOMIC DNA]</scope>
    <source>
        <strain evidence="6">DSM 17901</strain>
    </source>
</reference>
<gene>
    <name evidence="5" type="ORF">Ga0061063_1393</name>
</gene>
<dbReference type="OrthoDB" id="9801856at2"/>
<dbReference type="EMBL" id="CYHA01000002">
    <property type="protein sequence ID" value="CUA82673.1"/>
    <property type="molecule type" value="Genomic_DNA"/>
</dbReference>
<feature type="domain" description="HotDog ACOT-type" evidence="4">
    <location>
        <begin position="5"/>
        <end position="116"/>
    </location>
</feature>
<dbReference type="Gene3D" id="3.10.129.10">
    <property type="entry name" value="Hotdog Thioesterase"/>
    <property type="match status" value="1"/>
</dbReference>
<dbReference type="Proteomes" id="UP000243535">
    <property type="component" value="Unassembled WGS sequence"/>
</dbReference>
<dbReference type="GO" id="GO:0052816">
    <property type="term" value="F:long-chain fatty acyl-CoA hydrolase activity"/>
    <property type="evidence" value="ECO:0007669"/>
    <property type="project" value="TreeGrafter"/>
</dbReference>
<evidence type="ECO:0000256" key="1">
    <source>
        <dbReference type="ARBA" id="ARBA00010458"/>
    </source>
</evidence>
<dbReference type="AlphaFoldDB" id="A0A0K6GVZ2"/>
<dbReference type="GO" id="GO:0006637">
    <property type="term" value="P:acyl-CoA metabolic process"/>
    <property type="evidence" value="ECO:0007669"/>
    <property type="project" value="TreeGrafter"/>
</dbReference>
<dbReference type="CDD" id="cd03442">
    <property type="entry name" value="BFIT_BACH"/>
    <property type="match status" value="1"/>
</dbReference>
<comment type="similarity">
    <text evidence="1">Belongs to the acyl coenzyme A hydrolase family.</text>
</comment>
<dbReference type="PANTHER" id="PTHR11049">
    <property type="entry name" value="ACYL COENZYME A THIOESTER HYDROLASE"/>
    <property type="match status" value="1"/>
</dbReference>
<evidence type="ECO:0000259" key="4">
    <source>
        <dbReference type="PROSITE" id="PS51770"/>
    </source>
</evidence>
<dbReference type="GO" id="GO:0009062">
    <property type="term" value="P:fatty acid catabolic process"/>
    <property type="evidence" value="ECO:0007669"/>
    <property type="project" value="TreeGrafter"/>
</dbReference>
<dbReference type="PANTHER" id="PTHR11049:SF5">
    <property type="entry name" value="ACYL-COA THIOESTER HYDROLASE YCIA"/>
    <property type="match status" value="1"/>
</dbReference>
<organism evidence="5 6">
    <name type="scientific">Gulbenkiania indica</name>
    <dbReference type="NCBI Taxonomy" id="375574"/>
    <lineage>
        <taxon>Bacteria</taxon>
        <taxon>Pseudomonadati</taxon>
        <taxon>Pseudomonadota</taxon>
        <taxon>Betaproteobacteria</taxon>
        <taxon>Neisseriales</taxon>
        <taxon>Chromobacteriaceae</taxon>
        <taxon>Gulbenkiania</taxon>
    </lineage>
</organism>
<dbReference type="STRING" id="375574.GCA_001418035_01185"/>